<evidence type="ECO:0000313" key="3">
    <source>
        <dbReference type="Proteomes" id="UP000654913"/>
    </source>
</evidence>
<dbReference type="OrthoDB" id="10019231at2759"/>
<proteinExistence type="predicted"/>
<keyword evidence="3" id="KW-1185">Reference proteome</keyword>
<dbReference type="AlphaFoldDB" id="A0A7R7XXQ0"/>
<feature type="domain" description="Dienelactone hydrolase" evidence="1">
    <location>
        <begin position="42"/>
        <end position="262"/>
    </location>
</feature>
<dbReference type="KEGG" id="apuu:APUU_71156S"/>
<sequence length="269" mass="29800">MSFSTCCLKTFKWNGTPTGQIGTLANNQAYIASPTTTNPNNNPKSTTAILIVHDLLGWTFPNARLLADHYASEANATVYIPDFFGDEVLPFEPLLAGRFHEVDLPAFRARNAREIREPEIFKCARALRGKYDVVVAVGFCYGGWAVFRLGAQQYINHDGIEGRPRALVDAITAAHPSLLTKEDIDGVTVPVQILAPELDPIFTPELKGYTFESLQRRGVPFDWQHFPGVEHACMTRGDENKPGERRALETGKNAAVAWVKQVEISVEQS</sequence>
<dbReference type="Pfam" id="PF01738">
    <property type="entry name" value="DLH"/>
    <property type="match status" value="1"/>
</dbReference>
<dbReference type="PANTHER" id="PTHR17630:SF55">
    <property type="entry name" value="DIENELACTONE HYDROLASE FAMILY PROTEIN (AFU_ORTHOLOGUE AFUA_1G01900)"/>
    <property type="match status" value="1"/>
</dbReference>
<dbReference type="GO" id="GO:0016787">
    <property type="term" value="F:hydrolase activity"/>
    <property type="evidence" value="ECO:0007669"/>
    <property type="project" value="InterPro"/>
</dbReference>
<organism evidence="2 3">
    <name type="scientific">Aspergillus puulaauensis</name>
    <dbReference type="NCBI Taxonomy" id="1220207"/>
    <lineage>
        <taxon>Eukaryota</taxon>
        <taxon>Fungi</taxon>
        <taxon>Dikarya</taxon>
        <taxon>Ascomycota</taxon>
        <taxon>Pezizomycotina</taxon>
        <taxon>Eurotiomycetes</taxon>
        <taxon>Eurotiomycetidae</taxon>
        <taxon>Eurotiales</taxon>
        <taxon>Aspergillaceae</taxon>
        <taxon>Aspergillus</taxon>
    </lineage>
</organism>
<gene>
    <name evidence="2" type="ORF">APUU_71156S</name>
</gene>
<reference evidence="2" key="1">
    <citation type="submission" date="2021-01" db="EMBL/GenBank/DDBJ databases">
        <authorList>
            <consortium name="Aspergillus puulaauensis MK2 genome sequencing consortium"/>
            <person name="Kazuki M."/>
            <person name="Futagami T."/>
        </authorList>
    </citation>
    <scope>NUCLEOTIDE SEQUENCE</scope>
    <source>
        <strain evidence="2">MK2</strain>
    </source>
</reference>
<evidence type="ECO:0000313" key="2">
    <source>
        <dbReference type="EMBL" id="BCS29586.1"/>
    </source>
</evidence>
<dbReference type="EMBL" id="AP024449">
    <property type="protein sequence ID" value="BCS29586.1"/>
    <property type="molecule type" value="Genomic_DNA"/>
</dbReference>
<dbReference type="InterPro" id="IPR002925">
    <property type="entry name" value="Dienelactn_hydro"/>
</dbReference>
<protein>
    <recommendedName>
        <fullName evidence="1">Dienelactone hydrolase domain-containing protein</fullName>
    </recommendedName>
</protein>
<dbReference type="RefSeq" id="XP_041561772.1">
    <property type="nucleotide sequence ID" value="XM_041696109.1"/>
</dbReference>
<dbReference type="InterPro" id="IPR029058">
    <property type="entry name" value="AB_hydrolase_fold"/>
</dbReference>
<name>A0A7R7XXQ0_9EURO</name>
<dbReference type="GeneID" id="64979583"/>
<evidence type="ECO:0000259" key="1">
    <source>
        <dbReference type="Pfam" id="PF01738"/>
    </source>
</evidence>
<reference evidence="2" key="2">
    <citation type="submission" date="2021-02" db="EMBL/GenBank/DDBJ databases">
        <title>Aspergillus puulaauensis MK2 genome sequence.</title>
        <authorList>
            <person name="Futagami T."/>
            <person name="Mori K."/>
            <person name="Kadooka C."/>
            <person name="Tanaka T."/>
        </authorList>
    </citation>
    <scope>NUCLEOTIDE SEQUENCE</scope>
    <source>
        <strain evidence="2">MK2</strain>
    </source>
</reference>
<dbReference type="SUPFAM" id="SSF53474">
    <property type="entry name" value="alpha/beta-Hydrolases"/>
    <property type="match status" value="1"/>
</dbReference>
<accession>A0A7R7XXQ0</accession>
<dbReference type="Proteomes" id="UP000654913">
    <property type="component" value="Chromosome 7"/>
</dbReference>
<dbReference type="Gene3D" id="3.40.50.1820">
    <property type="entry name" value="alpha/beta hydrolase"/>
    <property type="match status" value="1"/>
</dbReference>
<dbReference type="PANTHER" id="PTHR17630">
    <property type="entry name" value="DIENELACTONE HYDROLASE"/>
    <property type="match status" value="1"/>
</dbReference>